<proteinExistence type="predicted"/>
<keyword evidence="9" id="KW-1185">Reference proteome</keyword>
<keyword evidence="1" id="KW-0285">Flavoprotein</keyword>
<protein>
    <submittedName>
        <fullName evidence="8">Uncharacterized protein</fullName>
    </submittedName>
</protein>
<evidence type="ECO:0000256" key="5">
    <source>
        <dbReference type="ARBA" id="ARBA00023284"/>
    </source>
</evidence>
<reference evidence="8 9" key="1">
    <citation type="submission" date="2015-09" db="EMBL/GenBank/DDBJ databases">
        <title>Draft genome sequence of Kouleothrix aurantiaca JCM 19913.</title>
        <authorList>
            <person name="Hemp J."/>
        </authorList>
    </citation>
    <scope>NUCLEOTIDE SEQUENCE [LARGE SCALE GENOMIC DNA]</scope>
    <source>
        <strain evidence="8 9">COM-B</strain>
    </source>
</reference>
<dbReference type="GO" id="GO:0016668">
    <property type="term" value="F:oxidoreductase activity, acting on a sulfur group of donors, NAD(P) as acceptor"/>
    <property type="evidence" value="ECO:0007669"/>
    <property type="project" value="UniProtKB-ARBA"/>
</dbReference>
<dbReference type="AlphaFoldDB" id="A0A0P9D1E4"/>
<dbReference type="PRINTS" id="PR00469">
    <property type="entry name" value="PNDRDTASEII"/>
</dbReference>
<keyword evidence="3" id="KW-0560">Oxidoreductase</keyword>
<dbReference type="SUPFAM" id="SSF51905">
    <property type="entry name" value="FAD/NAD(P)-binding domain"/>
    <property type="match status" value="1"/>
</dbReference>
<dbReference type="PROSITE" id="PS00573">
    <property type="entry name" value="PYRIDINE_REDOX_2"/>
    <property type="match status" value="1"/>
</dbReference>
<feature type="domain" description="FAD/NAD(P)-binding" evidence="7">
    <location>
        <begin position="90"/>
        <end position="379"/>
    </location>
</feature>
<accession>A0A0P9D1E4</accession>
<evidence type="ECO:0000259" key="7">
    <source>
        <dbReference type="Pfam" id="PF07992"/>
    </source>
</evidence>
<sequence length="393" mass="42091">MSHTNLTVYGATWCSDCKRAKKFLGEQRVHYNWVDVEQDAEGLALVERANNGKRIIPTIVFDDGSMLIEPSNAELAAKLGLQTRAKMDYYDLICIGGGPTSLTAALYGARDGLDVLVIERSGLGEQAGVTERLDNFPGFPDGIGGAEFADRLTLQARRFGVELLQAQEVTSLRSEEESHYVTTADGNTYGARAVLIATGSTYKRLGVPGEDDLIGAGVHFCATCDGPFYKGKQVAVIGGGNSAGEESLFLTRFVDKVTILARGDRLTASKVVIDKIEETPKVEVRYNTEVTALHGESKLSGISIRNRATGESEDLEPAGVFVFIGLTPNSGWLPPAIERDQYGFIVTTPTLETSVPGIFAAGDVRQGSTKQAASAAGEGATAALMIREYLKNV</sequence>
<dbReference type="InterPro" id="IPR023753">
    <property type="entry name" value="FAD/NAD-binding_dom"/>
</dbReference>
<evidence type="ECO:0000256" key="1">
    <source>
        <dbReference type="ARBA" id="ARBA00022630"/>
    </source>
</evidence>
<keyword evidence="5" id="KW-0676">Redox-active center</keyword>
<dbReference type="PANTHER" id="PTHR48105">
    <property type="entry name" value="THIOREDOXIN REDUCTASE 1-RELATED-RELATED"/>
    <property type="match status" value="1"/>
</dbReference>
<dbReference type="PRINTS" id="PR00368">
    <property type="entry name" value="FADPNR"/>
</dbReference>
<feature type="domain" description="Glutaredoxin" evidence="6">
    <location>
        <begin position="7"/>
        <end position="63"/>
    </location>
</feature>
<evidence type="ECO:0000256" key="4">
    <source>
        <dbReference type="ARBA" id="ARBA00023157"/>
    </source>
</evidence>
<evidence type="ECO:0000256" key="2">
    <source>
        <dbReference type="ARBA" id="ARBA00022827"/>
    </source>
</evidence>
<dbReference type="Pfam" id="PF00462">
    <property type="entry name" value="Glutaredoxin"/>
    <property type="match status" value="1"/>
</dbReference>
<name>A0A0P9D1E4_9CHLR</name>
<dbReference type="PROSITE" id="PS51354">
    <property type="entry name" value="GLUTAREDOXIN_2"/>
    <property type="match status" value="1"/>
</dbReference>
<organism evidence="8 9">
    <name type="scientific">Kouleothrix aurantiaca</name>
    <dbReference type="NCBI Taxonomy" id="186479"/>
    <lineage>
        <taxon>Bacteria</taxon>
        <taxon>Bacillati</taxon>
        <taxon>Chloroflexota</taxon>
        <taxon>Chloroflexia</taxon>
        <taxon>Chloroflexales</taxon>
        <taxon>Roseiflexineae</taxon>
        <taxon>Roseiflexaceae</taxon>
        <taxon>Kouleothrix</taxon>
    </lineage>
</organism>
<dbReference type="CDD" id="cd02976">
    <property type="entry name" value="NrdH"/>
    <property type="match status" value="1"/>
</dbReference>
<dbReference type="Proteomes" id="UP000050509">
    <property type="component" value="Unassembled WGS sequence"/>
</dbReference>
<dbReference type="Gene3D" id="3.50.50.60">
    <property type="entry name" value="FAD/NAD(P)-binding domain"/>
    <property type="match status" value="2"/>
</dbReference>
<dbReference type="InterPro" id="IPR050097">
    <property type="entry name" value="Ferredoxin-NADP_redctase_2"/>
</dbReference>
<dbReference type="EMBL" id="LJCR01000774">
    <property type="protein sequence ID" value="KPV51792.1"/>
    <property type="molecule type" value="Genomic_DNA"/>
</dbReference>
<dbReference type="SUPFAM" id="SSF52833">
    <property type="entry name" value="Thioredoxin-like"/>
    <property type="match status" value="1"/>
</dbReference>
<dbReference type="InterPro" id="IPR036188">
    <property type="entry name" value="FAD/NAD-bd_sf"/>
</dbReference>
<dbReference type="Gene3D" id="3.40.30.10">
    <property type="entry name" value="Glutaredoxin"/>
    <property type="match status" value="1"/>
</dbReference>
<dbReference type="InterPro" id="IPR036249">
    <property type="entry name" value="Thioredoxin-like_sf"/>
</dbReference>
<keyword evidence="4" id="KW-1015">Disulfide bond</keyword>
<gene>
    <name evidence="8" type="ORF">SE17_19210</name>
</gene>
<evidence type="ECO:0000313" key="9">
    <source>
        <dbReference type="Proteomes" id="UP000050509"/>
    </source>
</evidence>
<evidence type="ECO:0000259" key="6">
    <source>
        <dbReference type="Pfam" id="PF00462"/>
    </source>
</evidence>
<evidence type="ECO:0000256" key="3">
    <source>
        <dbReference type="ARBA" id="ARBA00023002"/>
    </source>
</evidence>
<dbReference type="InterPro" id="IPR002109">
    <property type="entry name" value="Glutaredoxin"/>
</dbReference>
<evidence type="ECO:0000313" key="8">
    <source>
        <dbReference type="EMBL" id="KPV51792.1"/>
    </source>
</evidence>
<keyword evidence="2" id="KW-0274">FAD</keyword>
<dbReference type="Pfam" id="PF07992">
    <property type="entry name" value="Pyr_redox_2"/>
    <property type="match status" value="1"/>
</dbReference>
<dbReference type="PATRIC" id="fig|186479.3.peg.10124"/>
<comment type="caution">
    <text evidence="8">The sequence shown here is derived from an EMBL/GenBank/DDBJ whole genome shotgun (WGS) entry which is preliminary data.</text>
</comment>
<dbReference type="InterPro" id="IPR008255">
    <property type="entry name" value="Pyr_nucl-diS_OxRdtase_2_AS"/>
</dbReference>